<dbReference type="InterPro" id="IPR018644">
    <property type="entry name" value="DUF2071"/>
</dbReference>
<organism evidence="1 2">
    <name type="scientific">Aeoliella mucimassa</name>
    <dbReference type="NCBI Taxonomy" id="2527972"/>
    <lineage>
        <taxon>Bacteria</taxon>
        <taxon>Pseudomonadati</taxon>
        <taxon>Planctomycetota</taxon>
        <taxon>Planctomycetia</taxon>
        <taxon>Pirellulales</taxon>
        <taxon>Lacipirellulaceae</taxon>
        <taxon>Aeoliella</taxon>
    </lineage>
</organism>
<dbReference type="OrthoDB" id="150993at2"/>
<dbReference type="PANTHER" id="PTHR39186:SF1">
    <property type="entry name" value="DUF2071 DOMAIN-CONTAINING PROTEIN"/>
    <property type="match status" value="1"/>
</dbReference>
<keyword evidence="2" id="KW-1185">Reference proteome</keyword>
<sequence>MRVPDLQDVSHRSWPCPQSAWTWQQRWYDLAFVHWPIEPAALRPLIPAALELDTFDQTAWIGVVPFAMRIRRRGMPGLPTASSFPEINVRTYVKHLGKPGVWFFSLDAASRLAVWGARWWFHLPYYLASFEVTHQDDTVVYHSRRREQPAAEFSARYRPTGPVFQATPGSLEHWLAERYCLYSHSPRGELYRGEIHHGPWPLQTAEAEISANSMLAPLRLQPHDTQPLVHFAQSIDVVAWGLTVASG</sequence>
<protein>
    <recommendedName>
        <fullName evidence="3">DUF2071 domain-containing protein</fullName>
    </recommendedName>
</protein>
<dbReference type="Proteomes" id="UP000315750">
    <property type="component" value="Chromosome"/>
</dbReference>
<dbReference type="PANTHER" id="PTHR39186">
    <property type="entry name" value="DUF2071 FAMILY PROTEIN"/>
    <property type="match status" value="1"/>
</dbReference>
<gene>
    <name evidence="1" type="ORF">Pan181_02070</name>
</gene>
<proteinExistence type="predicted"/>
<dbReference type="InterPro" id="IPR023375">
    <property type="entry name" value="ADC_dom_sf"/>
</dbReference>
<evidence type="ECO:0000313" key="1">
    <source>
        <dbReference type="EMBL" id="QDU54027.1"/>
    </source>
</evidence>
<dbReference type="EMBL" id="CP036278">
    <property type="protein sequence ID" value="QDU54027.1"/>
    <property type="molecule type" value="Genomic_DNA"/>
</dbReference>
<dbReference type="Pfam" id="PF09844">
    <property type="entry name" value="DUF2071"/>
    <property type="match status" value="1"/>
</dbReference>
<dbReference type="Gene3D" id="2.40.400.10">
    <property type="entry name" value="Acetoacetate decarboxylase-like"/>
    <property type="match status" value="1"/>
</dbReference>
<evidence type="ECO:0000313" key="2">
    <source>
        <dbReference type="Proteomes" id="UP000315750"/>
    </source>
</evidence>
<name>A0A518AH32_9BACT</name>
<dbReference type="SUPFAM" id="SSF160104">
    <property type="entry name" value="Acetoacetate decarboxylase-like"/>
    <property type="match status" value="1"/>
</dbReference>
<accession>A0A518AH32</accession>
<dbReference type="RefSeq" id="WP_145245059.1">
    <property type="nucleotide sequence ID" value="NZ_CP036278.1"/>
</dbReference>
<dbReference type="AlphaFoldDB" id="A0A518AH32"/>
<dbReference type="KEGG" id="amuc:Pan181_02070"/>
<evidence type="ECO:0008006" key="3">
    <source>
        <dbReference type="Google" id="ProtNLM"/>
    </source>
</evidence>
<reference evidence="1 2" key="1">
    <citation type="submission" date="2019-02" db="EMBL/GenBank/DDBJ databases">
        <title>Deep-cultivation of Planctomycetes and their phenomic and genomic characterization uncovers novel biology.</title>
        <authorList>
            <person name="Wiegand S."/>
            <person name="Jogler M."/>
            <person name="Boedeker C."/>
            <person name="Pinto D."/>
            <person name="Vollmers J."/>
            <person name="Rivas-Marin E."/>
            <person name="Kohn T."/>
            <person name="Peeters S.H."/>
            <person name="Heuer A."/>
            <person name="Rast P."/>
            <person name="Oberbeckmann S."/>
            <person name="Bunk B."/>
            <person name="Jeske O."/>
            <person name="Meyerdierks A."/>
            <person name="Storesund J.E."/>
            <person name="Kallscheuer N."/>
            <person name="Luecker S."/>
            <person name="Lage O.M."/>
            <person name="Pohl T."/>
            <person name="Merkel B.J."/>
            <person name="Hornburger P."/>
            <person name="Mueller R.-W."/>
            <person name="Bruemmer F."/>
            <person name="Labrenz M."/>
            <person name="Spormann A.M."/>
            <person name="Op den Camp H."/>
            <person name="Overmann J."/>
            <person name="Amann R."/>
            <person name="Jetten M.S.M."/>
            <person name="Mascher T."/>
            <person name="Medema M.H."/>
            <person name="Devos D.P."/>
            <person name="Kaster A.-K."/>
            <person name="Ovreas L."/>
            <person name="Rohde M."/>
            <person name="Galperin M.Y."/>
            <person name="Jogler C."/>
        </authorList>
    </citation>
    <scope>NUCLEOTIDE SEQUENCE [LARGE SCALE GENOMIC DNA]</scope>
    <source>
        <strain evidence="1 2">Pan181</strain>
    </source>
</reference>